<dbReference type="InterPro" id="IPR012347">
    <property type="entry name" value="Ferritin-like"/>
</dbReference>
<dbReference type="Gene3D" id="1.20.1260.10">
    <property type="match status" value="1"/>
</dbReference>
<dbReference type="Pfam" id="PF13668">
    <property type="entry name" value="Ferritin_2"/>
    <property type="match status" value="1"/>
</dbReference>
<evidence type="ECO:0000313" key="2">
    <source>
        <dbReference type="Proteomes" id="UP001148786"/>
    </source>
</evidence>
<sequence>MRSTPFPLFLASLCVASPLPKVERRQLVNDVGILNYALTLEHLESAFYRGALETYNAKAFEEAGFSDDVRARFVEIAQHEAAHVTVLTTAVEALGGSAVEPCQYNFPHTDPKSFAVLSQVLEGVGTSAYTGAANLISNGLYLTAATSILATEARHASWVASAVNKLTPWGSLGAFEVPLIPAAVYTLAAPFIKLGSCPSTNLPLPLKAFPPLIYTSDLVPGHTATVEQNPATSSATHISFFTGLDKIFVPITDGQILVPEGLSGAVYAVATKSGEEATGDTIVAGPVILLFEKDSKGHLIN</sequence>
<dbReference type="PANTHER" id="PTHR31694:SF26">
    <property type="entry name" value="OS05G0151100 PROTEIN"/>
    <property type="match status" value="1"/>
</dbReference>
<keyword evidence="2" id="KW-1185">Reference proteome</keyword>
<organism evidence="1 2">
    <name type="scientific">Agrocybe chaxingu</name>
    <dbReference type="NCBI Taxonomy" id="84603"/>
    <lineage>
        <taxon>Eukaryota</taxon>
        <taxon>Fungi</taxon>
        <taxon>Dikarya</taxon>
        <taxon>Basidiomycota</taxon>
        <taxon>Agaricomycotina</taxon>
        <taxon>Agaricomycetes</taxon>
        <taxon>Agaricomycetidae</taxon>
        <taxon>Agaricales</taxon>
        <taxon>Agaricineae</taxon>
        <taxon>Strophariaceae</taxon>
        <taxon>Agrocybe</taxon>
    </lineage>
</organism>
<name>A0A9W8JW10_9AGAR</name>
<evidence type="ECO:0008006" key="3">
    <source>
        <dbReference type="Google" id="ProtNLM"/>
    </source>
</evidence>
<dbReference type="InterPro" id="IPR009078">
    <property type="entry name" value="Ferritin-like_SF"/>
</dbReference>
<dbReference type="CDD" id="cd00657">
    <property type="entry name" value="Ferritin_like"/>
    <property type="match status" value="1"/>
</dbReference>
<dbReference type="Proteomes" id="UP001148786">
    <property type="component" value="Unassembled WGS sequence"/>
</dbReference>
<reference evidence="1" key="1">
    <citation type="submission" date="2022-07" db="EMBL/GenBank/DDBJ databases">
        <title>Genome Sequence of Agrocybe chaxingu.</title>
        <authorList>
            <person name="Buettner E."/>
        </authorList>
    </citation>
    <scope>NUCLEOTIDE SEQUENCE</scope>
    <source>
        <strain evidence="1">MP-N11</strain>
    </source>
</reference>
<dbReference type="OrthoDB" id="1001765at2759"/>
<protein>
    <recommendedName>
        <fullName evidence="3">Protein rds1</fullName>
    </recommendedName>
</protein>
<proteinExistence type="predicted"/>
<evidence type="ECO:0000313" key="1">
    <source>
        <dbReference type="EMBL" id="KAJ3504263.1"/>
    </source>
</evidence>
<dbReference type="EMBL" id="JANKHO010001032">
    <property type="protein sequence ID" value="KAJ3504263.1"/>
    <property type="molecule type" value="Genomic_DNA"/>
</dbReference>
<dbReference type="SUPFAM" id="SSF47240">
    <property type="entry name" value="Ferritin-like"/>
    <property type="match status" value="1"/>
</dbReference>
<dbReference type="PANTHER" id="PTHR31694">
    <property type="entry name" value="DESICCATION-LIKE PROTEIN"/>
    <property type="match status" value="1"/>
</dbReference>
<comment type="caution">
    <text evidence="1">The sequence shown here is derived from an EMBL/GenBank/DDBJ whole genome shotgun (WGS) entry which is preliminary data.</text>
</comment>
<accession>A0A9W8JW10</accession>
<dbReference type="AlphaFoldDB" id="A0A9W8JW10"/>
<gene>
    <name evidence="1" type="ORF">NLJ89_g8027</name>
</gene>
<dbReference type="InterPro" id="IPR052965">
    <property type="entry name" value="Pigment-catalase-like"/>
</dbReference>